<organism evidence="2 3">
    <name type="scientific">Gossypium raimondii</name>
    <name type="common">Peruvian cotton</name>
    <name type="synonym">Gossypium klotzschianum subsp. raimondii</name>
    <dbReference type="NCBI Taxonomy" id="29730"/>
    <lineage>
        <taxon>Eukaryota</taxon>
        <taxon>Viridiplantae</taxon>
        <taxon>Streptophyta</taxon>
        <taxon>Embryophyta</taxon>
        <taxon>Tracheophyta</taxon>
        <taxon>Spermatophyta</taxon>
        <taxon>Magnoliopsida</taxon>
        <taxon>eudicotyledons</taxon>
        <taxon>Gunneridae</taxon>
        <taxon>Pentapetalae</taxon>
        <taxon>rosids</taxon>
        <taxon>malvids</taxon>
        <taxon>Malvales</taxon>
        <taxon>Malvaceae</taxon>
        <taxon>Malvoideae</taxon>
        <taxon>Gossypium</taxon>
    </lineage>
</organism>
<protein>
    <submittedName>
        <fullName evidence="2">Uncharacterized protein</fullName>
    </submittedName>
</protein>
<proteinExistence type="predicted"/>
<dbReference type="AlphaFoldDB" id="A0A0D2PK11"/>
<dbReference type="Proteomes" id="UP000032304">
    <property type="component" value="Chromosome 7"/>
</dbReference>
<keyword evidence="1" id="KW-0472">Membrane</keyword>
<name>A0A0D2PK11_GOSRA</name>
<feature type="transmembrane region" description="Helical" evidence="1">
    <location>
        <begin position="12"/>
        <end position="29"/>
    </location>
</feature>
<keyword evidence="1" id="KW-1133">Transmembrane helix</keyword>
<reference evidence="2 3" key="1">
    <citation type="journal article" date="2012" name="Nature">
        <title>Repeated polyploidization of Gossypium genomes and the evolution of spinnable cotton fibres.</title>
        <authorList>
            <person name="Paterson A.H."/>
            <person name="Wendel J.F."/>
            <person name="Gundlach H."/>
            <person name="Guo H."/>
            <person name="Jenkins J."/>
            <person name="Jin D."/>
            <person name="Llewellyn D."/>
            <person name="Showmaker K.C."/>
            <person name="Shu S."/>
            <person name="Udall J."/>
            <person name="Yoo M.J."/>
            <person name="Byers R."/>
            <person name="Chen W."/>
            <person name="Doron-Faigenboim A."/>
            <person name="Duke M.V."/>
            <person name="Gong L."/>
            <person name="Grimwood J."/>
            <person name="Grover C."/>
            <person name="Grupp K."/>
            <person name="Hu G."/>
            <person name="Lee T.H."/>
            <person name="Li J."/>
            <person name="Lin L."/>
            <person name="Liu T."/>
            <person name="Marler B.S."/>
            <person name="Page J.T."/>
            <person name="Roberts A.W."/>
            <person name="Romanel E."/>
            <person name="Sanders W.S."/>
            <person name="Szadkowski E."/>
            <person name="Tan X."/>
            <person name="Tang H."/>
            <person name="Xu C."/>
            <person name="Wang J."/>
            <person name="Wang Z."/>
            <person name="Zhang D."/>
            <person name="Zhang L."/>
            <person name="Ashrafi H."/>
            <person name="Bedon F."/>
            <person name="Bowers J.E."/>
            <person name="Brubaker C.L."/>
            <person name="Chee P.W."/>
            <person name="Das S."/>
            <person name="Gingle A.R."/>
            <person name="Haigler C.H."/>
            <person name="Harker D."/>
            <person name="Hoffmann L.V."/>
            <person name="Hovav R."/>
            <person name="Jones D.C."/>
            <person name="Lemke C."/>
            <person name="Mansoor S."/>
            <person name="ur Rahman M."/>
            <person name="Rainville L.N."/>
            <person name="Rambani A."/>
            <person name="Reddy U.K."/>
            <person name="Rong J.K."/>
            <person name="Saranga Y."/>
            <person name="Scheffler B.E."/>
            <person name="Scheffler J.A."/>
            <person name="Stelly D.M."/>
            <person name="Triplett B.A."/>
            <person name="Van Deynze A."/>
            <person name="Vaslin M.F."/>
            <person name="Waghmare V.N."/>
            <person name="Walford S.A."/>
            <person name="Wright R.J."/>
            <person name="Zaki E.A."/>
            <person name="Zhang T."/>
            <person name="Dennis E.S."/>
            <person name="Mayer K.F."/>
            <person name="Peterson D.G."/>
            <person name="Rokhsar D.S."/>
            <person name="Wang X."/>
            <person name="Schmutz J."/>
        </authorList>
    </citation>
    <scope>NUCLEOTIDE SEQUENCE [LARGE SCALE GENOMIC DNA]</scope>
</reference>
<dbReference type="Gramene" id="KJB46392">
    <property type="protein sequence ID" value="KJB46392"/>
    <property type="gene ID" value="B456_007G365100"/>
</dbReference>
<evidence type="ECO:0000256" key="1">
    <source>
        <dbReference type="SAM" id="Phobius"/>
    </source>
</evidence>
<keyword evidence="3" id="KW-1185">Reference proteome</keyword>
<keyword evidence="1" id="KW-0812">Transmembrane</keyword>
<evidence type="ECO:0000313" key="2">
    <source>
        <dbReference type="EMBL" id="KJB46392.1"/>
    </source>
</evidence>
<sequence>MKLARCPSKWLYYMLCFWLYSSVEHSIHYKKQRPYFLLRLLYLSKYSNKTKMMMMVMPYVLPFRKTCTGKSQWLCG</sequence>
<gene>
    <name evidence="2" type="ORF">B456_007G365100</name>
</gene>
<dbReference type="EMBL" id="CM001746">
    <property type="protein sequence ID" value="KJB46392.1"/>
    <property type="molecule type" value="Genomic_DNA"/>
</dbReference>
<accession>A0A0D2PK11</accession>
<evidence type="ECO:0000313" key="3">
    <source>
        <dbReference type="Proteomes" id="UP000032304"/>
    </source>
</evidence>